<dbReference type="Proteomes" id="UP000559027">
    <property type="component" value="Unassembled WGS sequence"/>
</dbReference>
<keyword evidence="3" id="KW-1185">Reference proteome</keyword>
<dbReference type="InterPro" id="IPR006551">
    <property type="entry name" value="Polynucleotide_phosphatase"/>
</dbReference>
<dbReference type="Gene3D" id="3.40.50.300">
    <property type="entry name" value="P-loop containing nucleotide triphosphate hydrolases"/>
    <property type="match status" value="1"/>
</dbReference>
<proteinExistence type="predicted"/>
<dbReference type="InterPro" id="IPR036412">
    <property type="entry name" value="HAD-like_sf"/>
</dbReference>
<dbReference type="Pfam" id="PF08645">
    <property type="entry name" value="PNK3P"/>
    <property type="match status" value="1"/>
</dbReference>
<gene>
    <name evidence="2" type="ORF">D9756_001778</name>
</gene>
<organism evidence="2 3">
    <name type="scientific">Leucocoprinus leucothites</name>
    <dbReference type="NCBI Taxonomy" id="201217"/>
    <lineage>
        <taxon>Eukaryota</taxon>
        <taxon>Fungi</taxon>
        <taxon>Dikarya</taxon>
        <taxon>Basidiomycota</taxon>
        <taxon>Agaricomycotina</taxon>
        <taxon>Agaricomycetes</taxon>
        <taxon>Agaricomycetidae</taxon>
        <taxon>Agaricales</taxon>
        <taxon>Agaricineae</taxon>
        <taxon>Agaricaceae</taxon>
        <taxon>Leucocoprinus</taxon>
    </lineage>
</organism>
<feature type="region of interest" description="Disordered" evidence="1">
    <location>
        <begin position="1"/>
        <end position="29"/>
    </location>
</feature>
<dbReference type="AlphaFoldDB" id="A0A8H5G582"/>
<dbReference type="InterPro" id="IPR027417">
    <property type="entry name" value="P-loop_NTPase"/>
</dbReference>
<dbReference type="OrthoDB" id="19045at2759"/>
<accession>A0A8H5G582</accession>
<dbReference type="GO" id="GO:0046403">
    <property type="term" value="F:polynucleotide 3'-phosphatase activity"/>
    <property type="evidence" value="ECO:0007669"/>
    <property type="project" value="TreeGrafter"/>
</dbReference>
<dbReference type="PANTHER" id="PTHR12083">
    <property type="entry name" value="BIFUNCTIONAL POLYNUCLEOTIDE PHOSPHATASE/KINASE"/>
    <property type="match status" value="1"/>
</dbReference>
<protein>
    <submittedName>
        <fullName evidence="2">Uncharacterized protein</fullName>
    </submittedName>
</protein>
<dbReference type="GO" id="GO:0046404">
    <property type="term" value="F:ATP-dependent polydeoxyribonucleotide 5'-hydroxyl-kinase activity"/>
    <property type="evidence" value="ECO:0007669"/>
    <property type="project" value="TreeGrafter"/>
</dbReference>
<feature type="compositionally biased region" description="Polar residues" evidence="1">
    <location>
        <begin position="1"/>
        <end position="10"/>
    </location>
</feature>
<evidence type="ECO:0000256" key="1">
    <source>
        <dbReference type="SAM" id="MobiDB-lite"/>
    </source>
</evidence>
<dbReference type="SUPFAM" id="SSF52540">
    <property type="entry name" value="P-loop containing nucleoside triphosphate hydrolases"/>
    <property type="match status" value="1"/>
</dbReference>
<evidence type="ECO:0000313" key="3">
    <source>
        <dbReference type="Proteomes" id="UP000559027"/>
    </source>
</evidence>
<evidence type="ECO:0000313" key="2">
    <source>
        <dbReference type="EMBL" id="KAF5358563.1"/>
    </source>
</evidence>
<dbReference type="NCBIfam" id="TIGR01664">
    <property type="entry name" value="DNA-3'-Pase"/>
    <property type="match status" value="1"/>
</dbReference>
<dbReference type="EMBL" id="JAACJO010000005">
    <property type="protein sequence ID" value="KAF5358563.1"/>
    <property type="molecule type" value="Genomic_DNA"/>
</dbReference>
<dbReference type="GO" id="GO:0006281">
    <property type="term" value="P:DNA repair"/>
    <property type="evidence" value="ECO:0007669"/>
    <property type="project" value="TreeGrafter"/>
</dbReference>
<sequence length="347" mass="39080">MTTQTQSGSSKRPAEAPPSGEPAPKKIHPFFIKGTAKPDEPTGSFQWLAPLGKNKTCLQGKNLEPKCCSKVAAFDLDGTIIKFTKQTSSSSGWEWWKSAVPAKIRSVVEEGYTVVILSNQAIKPGALKQWKEKVTSMASKLQDVPFWIFAAISRDQYRKPMLGMWWEVEKIFKAQGVDIDLQSSFFVGDAAGRQYKNQKSDFSSTDRKLALNIGIPFKTPEEYFLDLPSHTNYTLPGFHVSSLPDLPAVTPTLSPIIPRSRDKEIVLFCGYPALGKSSFYFRHFHPANYIHINQDTLKTRDKCIKATREALKRGESCVVDNTNRDIKTRKFYVDLARDEKVPIRLVK</sequence>
<dbReference type="GO" id="GO:0003690">
    <property type="term" value="F:double-stranded DNA binding"/>
    <property type="evidence" value="ECO:0007669"/>
    <property type="project" value="TreeGrafter"/>
</dbReference>
<comment type="caution">
    <text evidence="2">The sequence shown here is derived from an EMBL/GenBank/DDBJ whole genome shotgun (WGS) entry which is preliminary data.</text>
</comment>
<dbReference type="InterPro" id="IPR006549">
    <property type="entry name" value="HAD-SF_hydro_IIIA"/>
</dbReference>
<dbReference type="Gene3D" id="3.40.50.1000">
    <property type="entry name" value="HAD superfamily/HAD-like"/>
    <property type="match status" value="1"/>
</dbReference>
<dbReference type="SUPFAM" id="SSF56784">
    <property type="entry name" value="HAD-like"/>
    <property type="match status" value="1"/>
</dbReference>
<dbReference type="NCBIfam" id="TIGR01662">
    <property type="entry name" value="HAD-SF-IIIA"/>
    <property type="match status" value="1"/>
</dbReference>
<dbReference type="PANTHER" id="PTHR12083:SF9">
    <property type="entry name" value="BIFUNCTIONAL POLYNUCLEOTIDE PHOSPHATASE_KINASE"/>
    <property type="match status" value="1"/>
</dbReference>
<name>A0A8H5G582_9AGAR</name>
<dbReference type="InterPro" id="IPR013954">
    <property type="entry name" value="PNK3P"/>
</dbReference>
<reference evidence="2 3" key="1">
    <citation type="journal article" date="2020" name="ISME J.">
        <title>Uncovering the hidden diversity of litter-decomposition mechanisms in mushroom-forming fungi.</title>
        <authorList>
            <person name="Floudas D."/>
            <person name="Bentzer J."/>
            <person name="Ahren D."/>
            <person name="Johansson T."/>
            <person name="Persson P."/>
            <person name="Tunlid A."/>
        </authorList>
    </citation>
    <scope>NUCLEOTIDE SEQUENCE [LARGE SCALE GENOMIC DNA]</scope>
    <source>
        <strain evidence="2 3">CBS 146.42</strain>
    </source>
</reference>
<dbReference type="InterPro" id="IPR023214">
    <property type="entry name" value="HAD_sf"/>
</dbReference>